<sequence>MLKNELGTIIIGAGMAAAILAKTLRDLGDERSITILGDEPFPPYDRPPLSKEVLTSKLEPKPDYKVLSDEYDRVSVWRKMT</sequence>
<reference evidence="2 3" key="1">
    <citation type="submission" date="2019-12" db="EMBL/GenBank/DDBJ databases">
        <title>Snethiella sp. nov. sp. isolated from sea sand.</title>
        <authorList>
            <person name="Kim J."/>
            <person name="Jeong S.E."/>
            <person name="Jung H.S."/>
            <person name="Jeon C.O."/>
        </authorList>
    </citation>
    <scope>NUCLEOTIDE SEQUENCE [LARGE SCALE GENOMIC DNA]</scope>
    <source>
        <strain evidence="2 3">DP05</strain>
    </source>
</reference>
<evidence type="ECO:0000313" key="2">
    <source>
        <dbReference type="EMBL" id="MZR30035.1"/>
    </source>
</evidence>
<dbReference type="InterPro" id="IPR036188">
    <property type="entry name" value="FAD/NAD-bd_sf"/>
</dbReference>
<protein>
    <recommendedName>
        <fullName evidence="1">FAD/NAD(P)-binding domain-containing protein</fullName>
    </recommendedName>
</protein>
<dbReference type="RefSeq" id="WP_161314571.1">
    <property type="nucleotide sequence ID" value="NZ_WTUW01000001.1"/>
</dbReference>
<dbReference type="AlphaFoldDB" id="A0A6L8W4L0"/>
<dbReference type="GO" id="GO:0016491">
    <property type="term" value="F:oxidoreductase activity"/>
    <property type="evidence" value="ECO:0007669"/>
    <property type="project" value="InterPro"/>
</dbReference>
<dbReference type="Pfam" id="PF07992">
    <property type="entry name" value="Pyr_redox_2"/>
    <property type="match status" value="1"/>
</dbReference>
<dbReference type="InterPro" id="IPR023753">
    <property type="entry name" value="FAD/NAD-binding_dom"/>
</dbReference>
<comment type="caution">
    <text evidence="2">The sequence shown here is derived from an EMBL/GenBank/DDBJ whole genome shotgun (WGS) entry which is preliminary data.</text>
</comment>
<evidence type="ECO:0000259" key="1">
    <source>
        <dbReference type="Pfam" id="PF07992"/>
    </source>
</evidence>
<organism evidence="2 3">
    <name type="scientific">Sneathiella litorea</name>
    <dbReference type="NCBI Taxonomy" id="2606216"/>
    <lineage>
        <taxon>Bacteria</taxon>
        <taxon>Pseudomonadati</taxon>
        <taxon>Pseudomonadota</taxon>
        <taxon>Alphaproteobacteria</taxon>
        <taxon>Sneathiellales</taxon>
        <taxon>Sneathiellaceae</taxon>
        <taxon>Sneathiella</taxon>
    </lineage>
</organism>
<gene>
    <name evidence="2" type="ORF">GQE98_05230</name>
</gene>
<evidence type="ECO:0000313" key="3">
    <source>
        <dbReference type="Proteomes" id="UP000476030"/>
    </source>
</evidence>
<name>A0A6L8W4L0_9PROT</name>
<dbReference type="Proteomes" id="UP000476030">
    <property type="component" value="Unassembled WGS sequence"/>
</dbReference>
<dbReference type="Gene3D" id="3.50.50.60">
    <property type="entry name" value="FAD/NAD(P)-binding domain"/>
    <property type="match status" value="1"/>
</dbReference>
<accession>A0A6L8W4L0</accession>
<feature type="domain" description="FAD/NAD(P)-binding" evidence="1">
    <location>
        <begin position="9"/>
        <end position="61"/>
    </location>
</feature>
<dbReference type="EMBL" id="WTUW01000001">
    <property type="protein sequence ID" value="MZR30035.1"/>
    <property type="molecule type" value="Genomic_DNA"/>
</dbReference>
<dbReference type="SUPFAM" id="SSF51905">
    <property type="entry name" value="FAD/NAD(P)-binding domain"/>
    <property type="match status" value="1"/>
</dbReference>
<proteinExistence type="predicted"/>
<keyword evidence="3" id="KW-1185">Reference proteome</keyword>